<proteinExistence type="predicted"/>
<dbReference type="EMBL" id="SRZB01000035">
    <property type="protein sequence ID" value="TGX97236.1"/>
    <property type="molecule type" value="Genomic_DNA"/>
</dbReference>
<organism evidence="1 2">
    <name type="scientific">Hominisplanchenecus murintestinalis</name>
    <dbReference type="NCBI Taxonomy" id="2941517"/>
    <lineage>
        <taxon>Bacteria</taxon>
        <taxon>Bacillati</taxon>
        <taxon>Bacillota</taxon>
        <taxon>Clostridia</taxon>
        <taxon>Lachnospirales</taxon>
        <taxon>Lachnospiraceae</taxon>
        <taxon>Hominisplanchenecus</taxon>
    </lineage>
</organism>
<comment type="caution">
    <text evidence="1">The sequence shown here is derived from an EMBL/GenBank/DDBJ whole genome shotgun (WGS) entry which is preliminary data.</text>
</comment>
<evidence type="ECO:0000313" key="2">
    <source>
        <dbReference type="Proteomes" id="UP000307720"/>
    </source>
</evidence>
<reference evidence="1" key="1">
    <citation type="submission" date="2019-04" db="EMBL/GenBank/DDBJ databases">
        <title>Microbes associate with the intestines of laboratory mice.</title>
        <authorList>
            <person name="Navarre W."/>
            <person name="Wong E."/>
            <person name="Huang K."/>
            <person name="Tropini C."/>
            <person name="Ng K."/>
            <person name="Yu B."/>
        </authorList>
    </citation>
    <scope>NUCLEOTIDE SEQUENCE</scope>
    <source>
        <strain evidence="1">NM72_1-8</strain>
    </source>
</reference>
<evidence type="ECO:0000313" key="1">
    <source>
        <dbReference type="EMBL" id="TGX97236.1"/>
    </source>
</evidence>
<name>A0AC61QWI1_9FIRM</name>
<protein>
    <submittedName>
        <fullName evidence="1">Spore protease YyaC</fullName>
    </submittedName>
</protein>
<keyword evidence="1" id="KW-0378">Hydrolase</keyword>
<accession>A0AC61QWI1</accession>
<sequence length="183" mass="19802">MFGLEERIYYIDSKKDDACLQVSKRLSTLLRRCQKHLPGSPVFICIGSDRVTGDSLGPIIGSELKRAFHGRIPVYGTLEMPIHALNLSSVLTAIKSHHQHDILIAIDASLGIPEHQGYITLGKGSLAPGAGVSRDLERVGDVFITGIVGPSSRFSHLTLQTTRLSAVMPVAKQISDGILHLLS</sequence>
<gene>
    <name evidence="1" type="primary">yyaC</name>
    <name evidence="1" type="ORF">E5357_13215</name>
</gene>
<keyword evidence="2" id="KW-1185">Reference proteome</keyword>
<keyword evidence="1" id="KW-0645">Protease</keyword>
<dbReference type="Proteomes" id="UP000307720">
    <property type="component" value="Unassembled WGS sequence"/>
</dbReference>